<protein>
    <recommendedName>
        <fullName evidence="3">Reverse transcriptase zinc-binding domain-containing protein</fullName>
    </recommendedName>
</protein>
<dbReference type="STRING" id="1220926.S2K2Y2"/>
<proteinExistence type="predicted"/>
<dbReference type="OrthoDB" id="2261371at2759"/>
<dbReference type="AlphaFoldDB" id="S2K2Y2"/>
<dbReference type="EMBL" id="KE123986">
    <property type="protein sequence ID" value="EPB86565.1"/>
    <property type="molecule type" value="Genomic_DNA"/>
</dbReference>
<reference evidence="2" key="1">
    <citation type="submission" date="2013-05" db="EMBL/GenBank/DDBJ databases">
        <title>The Genome sequence of Mucor circinelloides f. circinelloides 1006PhL.</title>
        <authorList>
            <consortium name="The Broad Institute Genomics Platform"/>
            <person name="Cuomo C."/>
            <person name="Earl A."/>
            <person name="Findley K."/>
            <person name="Lee S.C."/>
            <person name="Walker B."/>
            <person name="Young S."/>
            <person name="Zeng Q."/>
            <person name="Gargeya S."/>
            <person name="Fitzgerald M."/>
            <person name="Haas B."/>
            <person name="Abouelleil A."/>
            <person name="Allen A.W."/>
            <person name="Alvarado L."/>
            <person name="Arachchi H.M."/>
            <person name="Berlin A.M."/>
            <person name="Chapman S.B."/>
            <person name="Gainer-Dewar J."/>
            <person name="Goldberg J."/>
            <person name="Griggs A."/>
            <person name="Gujja S."/>
            <person name="Hansen M."/>
            <person name="Howarth C."/>
            <person name="Imamovic A."/>
            <person name="Ireland A."/>
            <person name="Larimer J."/>
            <person name="McCowan C."/>
            <person name="Murphy C."/>
            <person name="Pearson M."/>
            <person name="Poon T.W."/>
            <person name="Priest M."/>
            <person name="Roberts A."/>
            <person name="Saif S."/>
            <person name="Shea T."/>
            <person name="Sisk P."/>
            <person name="Sykes S."/>
            <person name="Wortman J."/>
            <person name="Nusbaum C."/>
            <person name="Birren B."/>
        </authorList>
    </citation>
    <scope>NUCLEOTIDE SEQUENCE [LARGE SCALE GENOMIC DNA]</scope>
    <source>
        <strain evidence="2">1006PhL</strain>
    </source>
</reference>
<evidence type="ECO:0008006" key="3">
    <source>
        <dbReference type="Google" id="ProtNLM"/>
    </source>
</evidence>
<dbReference type="InParanoid" id="S2K2Y2"/>
<name>S2K2Y2_MUCC1</name>
<gene>
    <name evidence="1" type="ORF">HMPREF1544_06639</name>
</gene>
<dbReference type="VEuPathDB" id="FungiDB:HMPREF1544_06639"/>
<accession>S2K2Y2</accession>
<organism evidence="1 2">
    <name type="scientific">Mucor circinelloides f. circinelloides (strain 1006PhL)</name>
    <name type="common">Mucormycosis agent</name>
    <name type="synonym">Calyptromyces circinelloides</name>
    <dbReference type="NCBI Taxonomy" id="1220926"/>
    <lineage>
        <taxon>Eukaryota</taxon>
        <taxon>Fungi</taxon>
        <taxon>Fungi incertae sedis</taxon>
        <taxon>Mucoromycota</taxon>
        <taxon>Mucoromycotina</taxon>
        <taxon>Mucoromycetes</taxon>
        <taxon>Mucorales</taxon>
        <taxon>Mucorineae</taxon>
        <taxon>Mucoraceae</taxon>
        <taxon>Mucor</taxon>
    </lineage>
</organism>
<keyword evidence="2" id="KW-1185">Reference proteome</keyword>
<evidence type="ECO:0000313" key="1">
    <source>
        <dbReference type="EMBL" id="EPB86565.1"/>
    </source>
</evidence>
<sequence length="124" mass="14169">MPAAFASPNCPVCLFPDESASHLLFDCPSKQKVWQGVIFEFLWPTTSILDIKEALLSLDFSNIWYCQVKGIRPYRILLITLSQIWLAHMRFVFDNVEIVPASILVTIRSTVRQTVDEDQLPSLL</sequence>
<dbReference type="Proteomes" id="UP000014254">
    <property type="component" value="Unassembled WGS sequence"/>
</dbReference>
<evidence type="ECO:0000313" key="2">
    <source>
        <dbReference type="Proteomes" id="UP000014254"/>
    </source>
</evidence>